<dbReference type="EMBL" id="LAZR01001795">
    <property type="protein sequence ID" value="KKN38901.1"/>
    <property type="molecule type" value="Genomic_DNA"/>
</dbReference>
<name>A0A0F9SPN3_9ZZZZ</name>
<dbReference type="Gene3D" id="3.60.21.10">
    <property type="match status" value="1"/>
</dbReference>
<reference evidence="1" key="1">
    <citation type="journal article" date="2015" name="Nature">
        <title>Complex archaea that bridge the gap between prokaryotes and eukaryotes.</title>
        <authorList>
            <person name="Spang A."/>
            <person name="Saw J.H."/>
            <person name="Jorgensen S.L."/>
            <person name="Zaremba-Niedzwiedzka K."/>
            <person name="Martijn J."/>
            <person name="Lind A.E."/>
            <person name="van Eijk R."/>
            <person name="Schleper C."/>
            <person name="Guy L."/>
            <person name="Ettema T.J."/>
        </authorList>
    </citation>
    <scope>NUCLEOTIDE SEQUENCE</scope>
</reference>
<organism evidence="1">
    <name type="scientific">marine sediment metagenome</name>
    <dbReference type="NCBI Taxonomy" id="412755"/>
    <lineage>
        <taxon>unclassified sequences</taxon>
        <taxon>metagenomes</taxon>
        <taxon>ecological metagenomes</taxon>
    </lineage>
</organism>
<evidence type="ECO:0008006" key="2">
    <source>
        <dbReference type="Google" id="ProtNLM"/>
    </source>
</evidence>
<dbReference type="SUPFAM" id="SSF56300">
    <property type="entry name" value="Metallo-dependent phosphatases"/>
    <property type="match status" value="1"/>
</dbReference>
<protein>
    <recommendedName>
        <fullName evidence="2">Calcineurin-like phosphoesterase domain-containing protein</fullName>
    </recommendedName>
</protein>
<accession>A0A0F9SPN3</accession>
<dbReference type="InterPro" id="IPR029052">
    <property type="entry name" value="Metallo-depent_PP-like"/>
</dbReference>
<gene>
    <name evidence="1" type="ORF">LCGC14_0748620</name>
</gene>
<dbReference type="AlphaFoldDB" id="A0A0F9SPN3"/>
<proteinExistence type="predicted"/>
<comment type="caution">
    <text evidence="1">The sequence shown here is derived from an EMBL/GenBank/DDBJ whole genome shotgun (WGS) entry which is preliminary data.</text>
</comment>
<sequence>MTKIAFLSDVHVGNHKGFGGEIRSGINERCRLVLDVLHRAMSTAYDVNSAHPVILGDLFDVPKPSPQVLGAVMHVLKPAEDIDLLLGNHEITSLDPNDHAMYPFHTGTEHRVYDTPHVSWDRGVLIPYREASLDWIQKGFDAALVQWAGPDKVPVDYGAKWVGIHAGIADVDTPDFMSGIPALELVKFAKKEGVRVFAGDWHDPKTWGSNRVIQCGALCPTGFDNPGMDYGRVWFYDFKKDKVSYEVIPGPRFLSYTYTEICDPATFLAEMDKWYVGTLDGAGYTIFIKIKAKPDEIADAMEMARGLKDFPYVGGVRVEPDAEVVRRKARSAAAAARSGTTLKESLKQYLKYLDVPDGVSRKDVGRRVRKYLGI</sequence>
<evidence type="ECO:0000313" key="1">
    <source>
        <dbReference type="EMBL" id="KKN38901.1"/>
    </source>
</evidence>